<dbReference type="EMBL" id="CP060007">
    <property type="protein sequence ID" value="QNA45061.1"/>
    <property type="molecule type" value="Genomic_DNA"/>
</dbReference>
<dbReference type="Proteomes" id="UP000515344">
    <property type="component" value="Chromosome"/>
</dbReference>
<dbReference type="KEGG" id="lacs:H4075_02360"/>
<evidence type="ECO:0000256" key="2">
    <source>
        <dbReference type="ARBA" id="ARBA00023015"/>
    </source>
</evidence>
<keyword evidence="2" id="KW-0805">Transcription regulation</keyword>
<dbReference type="InterPro" id="IPR007627">
    <property type="entry name" value="RNA_pol_sigma70_r2"/>
</dbReference>
<sequence length="161" mass="18679">MSICFKYSNDKEDAVEIINDGFLKIFREIYNYKPLSADIAFGFTSWLRRIMINTAIDHYRKNKNNAVFKDLNEEHTNVTVGEEKDMLANISYNELIKIVQELSPAYRIVFNLYAIEGMTHKEVGKQLNITEGTSKSNFAKARAFLQNKLLQKSTKKEINAW</sequence>
<dbReference type="AlphaFoldDB" id="A0A7G5XHV8"/>
<organism evidence="7 8">
    <name type="scientific">Lacibacter sediminis</name>
    <dbReference type="NCBI Taxonomy" id="2760713"/>
    <lineage>
        <taxon>Bacteria</taxon>
        <taxon>Pseudomonadati</taxon>
        <taxon>Bacteroidota</taxon>
        <taxon>Chitinophagia</taxon>
        <taxon>Chitinophagales</taxon>
        <taxon>Chitinophagaceae</taxon>
        <taxon>Lacibacter</taxon>
    </lineage>
</organism>
<dbReference type="InterPro" id="IPR039425">
    <property type="entry name" value="RNA_pol_sigma-70-like"/>
</dbReference>
<keyword evidence="4" id="KW-0804">Transcription</keyword>
<dbReference type="Pfam" id="PF08281">
    <property type="entry name" value="Sigma70_r4_2"/>
    <property type="match status" value="1"/>
</dbReference>
<evidence type="ECO:0000256" key="3">
    <source>
        <dbReference type="ARBA" id="ARBA00023082"/>
    </source>
</evidence>
<dbReference type="SUPFAM" id="SSF88946">
    <property type="entry name" value="Sigma2 domain of RNA polymerase sigma factors"/>
    <property type="match status" value="1"/>
</dbReference>
<gene>
    <name evidence="7" type="ORF">H4075_02360</name>
</gene>
<evidence type="ECO:0000256" key="4">
    <source>
        <dbReference type="ARBA" id="ARBA00023163"/>
    </source>
</evidence>
<dbReference type="InterPro" id="IPR036388">
    <property type="entry name" value="WH-like_DNA-bd_sf"/>
</dbReference>
<dbReference type="Pfam" id="PF04542">
    <property type="entry name" value="Sigma70_r2"/>
    <property type="match status" value="1"/>
</dbReference>
<dbReference type="GO" id="GO:0003677">
    <property type="term" value="F:DNA binding"/>
    <property type="evidence" value="ECO:0007669"/>
    <property type="project" value="InterPro"/>
</dbReference>
<dbReference type="Gene3D" id="1.10.10.10">
    <property type="entry name" value="Winged helix-like DNA-binding domain superfamily/Winged helix DNA-binding domain"/>
    <property type="match status" value="1"/>
</dbReference>
<dbReference type="CDD" id="cd06171">
    <property type="entry name" value="Sigma70_r4"/>
    <property type="match status" value="1"/>
</dbReference>
<evidence type="ECO:0000256" key="1">
    <source>
        <dbReference type="ARBA" id="ARBA00010641"/>
    </source>
</evidence>
<reference evidence="8" key="1">
    <citation type="submission" date="2020-08" db="EMBL/GenBank/DDBJ databases">
        <title>Lacibacter sp. S13-6-6 genome sequencing.</title>
        <authorList>
            <person name="Jin L."/>
        </authorList>
    </citation>
    <scope>NUCLEOTIDE SEQUENCE [LARGE SCALE GENOMIC DNA]</scope>
    <source>
        <strain evidence="8">S13-6-6</strain>
    </source>
</reference>
<name>A0A7G5XHV8_9BACT</name>
<evidence type="ECO:0000259" key="6">
    <source>
        <dbReference type="Pfam" id="PF08281"/>
    </source>
</evidence>
<accession>A0A7G5XHV8</accession>
<evidence type="ECO:0000313" key="8">
    <source>
        <dbReference type="Proteomes" id="UP000515344"/>
    </source>
</evidence>
<feature type="domain" description="RNA polymerase sigma-70 region 2" evidence="5">
    <location>
        <begin position="2"/>
        <end position="63"/>
    </location>
</feature>
<proteinExistence type="inferred from homology"/>
<protein>
    <submittedName>
        <fullName evidence="7">Sigma-70 family RNA polymerase sigma factor</fullName>
    </submittedName>
</protein>
<evidence type="ECO:0000313" key="7">
    <source>
        <dbReference type="EMBL" id="QNA45061.1"/>
    </source>
</evidence>
<dbReference type="InterPro" id="IPR013325">
    <property type="entry name" value="RNA_pol_sigma_r2"/>
</dbReference>
<feature type="domain" description="RNA polymerase sigma factor 70 region 4 type 2" evidence="6">
    <location>
        <begin position="93"/>
        <end position="145"/>
    </location>
</feature>
<dbReference type="InterPro" id="IPR014284">
    <property type="entry name" value="RNA_pol_sigma-70_dom"/>
</dbReference>
<dbReference type="PANTHER" id="PTHR43133">
    <property type="entry name" value="RNA POLYMERASE ECF-TYPE SIGMA FACTO"/>
    <property type="match status" value="1"/>
</dbReference>
<keyword evidence="8" id="KW-1185">Reference proteome</keyword>
<dbReference type="Gene3D" id="1.10.1740.10">
    <property type="match status" value="1"/>
</dbReference>
<evidence type="ECO:0000259" key="5">
    <source>
        <dbReference type="Pfam" id="PF04542"/>
    </source>
</evidence>
<dbReference type="SUPFAM" id="SSF88659">
    <property type="entry name" value="Sigma3 and sigma4 domains of RNA polymerase sigma factors"/>
    <property type="match status" value="1"/>
</dbReference>
<dbReference type="NCBIfam" id="TIGR02937">
    <property type="entry name" value="sigma70-ECF"/>
    <property type="match status" value="1"/>
</dbReference>
<dbReference type="PANTHER" id="PTHR43133:SF46">
    <property type="entry name" value="RNA POLYMERASE SIGMA-70 FACTOR ECF SUBFAMILY"/>
    <property type="match status" value="1"/>
</dbReference>
<dbReference type="GO" id="GO:0016987">
    <property type="term" value="F:sigma factor activity"/>
    <property type="evidence" value="ECO:0007669"/>
    <property type="project" value="UniProtKB-KW"/>
</dbReference>
<dbReference type="InterPro" id="IPR013324">
    <property type="entry name" value="RNA_pol_sigma_r3/r4-like"/>
</dbReference>
<comment type="similarity">
    <text evidence="1">Belongs to the sigma-70 factor family. ECF subfamily.</text>
</comment>
<dbReference type="InterPro" id="IPR013249">
    <property type="entry name" value="RNA_pol_sigma70_r4_t2"/>
</dbReference>
<dbReference type="GO" id="GO:0006352">
    <property type="term" value="P:DNA-templated transcription initiation"/>
    <property type="evidence" value="ECO:0007669"/>
    <property type="project" value="InterPro"/>
</dbReference>
<keyword evidence="3" id="KW-0731">Sigma factor</keyword>